<feature type="non-terminal residue" evidence="1">
    <location>
        <position position="1"/>
    </location>
</feature>
<comment type="caution">
    <text evidence="1">The sequence shown here is derived from an EMBL/GenBank/DDBJ whole genome shotgun (WGS) entry which is preliminary data.</text>
</comment>
<accession>A0A8S3BZ77</accession>
<reference evidence="1" key="1">
    <citation type="submission" date="2021-02" db="EMBL/GenBank/DDBJ databases">
        <authorList>
            <person name="Nowell W R."/>
        </authorList>
    </citation>
    <scope>NUCLEOTIDE SEQUENCE</scope>
</reference>
<sequence>MPVVICIVSNYSYFKLYDAILNELAP</sequence>
<protein>
    <submittedName>
        <fullName evidence="1">Uncharacterized protein</fullName>
    </submittedName>
</protein>
<dbReference type="AlphaFoldDB" id="A0A8S3BZ77"/>
<organism evidence="1 2">
    <name type="scientific">Rotaria magnacalcarata</name>
    <dbReference type="NCBI Taxonomy" id="392030"/>
    <lineage>
        <taxon>Eukaryota</taxon>
        <taxon>Metazoa</taxon>
        <taxon>Spiralia</taxon>
        <taxon>Gnathifera</taxon>
        <taxon>Rotifera</taxon>
        <taxon>Eurotatoria</taxon>
        <taxon>Bdelloidea</taxon>
        <taxon>Philodinida</taxon>
        <taxon>Philodinidae</taxon>
        <taxon>Rotaria</taxon>
    </lineage>
</organism>
<evidence type="ECO:0000313" key="2">
    <source>
        <dbReference type="Proteomes" id="UP000681720"/>
    </source>
</evidence>
<proteinExistence type="predicted"/>
<evidence type="ECO:0000313" key="1">
    <source>
        <dbReference type="EMBL" id="CAF4873293.1"/>
    </source>
</evidence>
<name>A0A8S3BZ77_9BILA</name>
<dbReference type="EMBL" id="CAJOBJ010168409">
    <property type="protein sequence ID" value="CAF4873293.1"/>
    <property type="molecule type" value="Genomic_DNA"/>
</dbReference>
<gene>
    <name evidence="1" type="ORF">GIL414_LOCUS50490</name>
</gene>
<dbReference type="Proteomes" id="UP000681720">
    <property type="component" value="Unassembled WGS sequence"/>
</dbReference>